<dbReference type="EMBL" id="JAHWGI010001250">
    <property type="protein sequence ID" value="KAK3926336.1"/>
    <property type="molecule type" value="Genomic_DNA"/>
</dbReference>
<reference evidence="2" key="2">
    <citation type="journal article" date="2023" name="BMC Genomics">
        <title>Pest status, molecular evolution, and epigenetic factors derived from the genome assembly of Frankliniella fusca, a thysanopteran phytovirus vector.</title>
        <authorList>
            <person name="Catto M.A."/>
            <person name="Labadie P.E."/>
            <person name="Jacobson A.L."/>
            <person name="Kennedy G.G."/>
            <person name="Srinivasan R."/>
            <person name="Hunt B.G."/>
        </authorList>
    </citation>
    <scope>NUCLEOTIDE SEQUENCE</scope>
    <source>
        <strain evidence="2">PL_HMW_Pooled</strain>
    </source>
</reference>
<keyword evidence="2" id="KW-0436">Ligase</keyword>
<organism evidence="2 3">
    <name type="scientific">Frankliniella fusca</name>
    <dbReference type="NCBI Taxonomy" id="407009"/>
    <lineage>
        <taxon>Eukaryota</taxon>
        <taxon>Metazoa</taxon>
        <taxon>Ecdysozoa</taxon>
        <taxon>Arthropoda</taxon>
        <taxon>Hexapoda</taxon>
        <taxon>Insecta</taxon>
        <taxon>Pterygota</taxon>
        <taxon>Neoptera</taxon>
        <taxon>Paraneoptera</taxon>
        <taxon>Thysanoptera</taxon>
        <taxon>Terebrantia</taxon>
        <taxon>Thripoidea</taxon>
        <taxon>Thripidae</taxon>
        <taxon>Frankliniella</taxon>
    </lineage>
</organism>
<keyword evidence="3" id="KW-1185">Reference proteome</keyword>
<dbReference type="GO" id="GO:0016874">
    <property type="term" value="F:ligase activity"/>
    <property type="evidence" value="ECO:0007669"/>
    <property type="project" value="UniProtKB-KW"/>
</dbReference>
<gene>
    <name evidence="2" type="ORF">KUF71_014583</name>
</gene>
<dbReference type="GO" id="GO:0006357">
    <property type="term" value="P:regulation of transcription by RNA polymerase II"/>
    <property type="evidence" value="ECO:0007669"/>
    <property type="project" value="TreeGrafter"/>
</dbReference>
<dbReference type="PANTHER" id="PTHR46169:SF29">
    <property type="entry name" value="DNA REPLICATION-RELATED ELEMENT FACTOR, ISOFORM A"/>
    <property type="match status" value="1"/>
</dbReference>
<dbReference type="GO" id="GO:0046983">
    <property type="term" value="F:protein dimerization activity"/>
    <property type="evidence" value="ECO:0007669"/>
    <property type="project" value="InterPro"/>
</dbReference>
<dbReference type="InterPro" id="IPR052717">
    <property type="entry name" value="Vacuolar_transposase_reg"/>
</dbReference>
<evidence type="ECO:0000313" key="3">
    <source>
        <dbReference type="Proteomes" id="UP001219518"/>
    </source>
</evidence>
<dbReference type="InterPro" id="IPR012337">
    <property type="entry name" value="RNaseH-like_sf"/>
</dbReference>
<name>A0AAE1HRT5_9NEOP</name>
<dbReference type="InterPro" id="IPR008906">
    <property type="entry name" value="HATC_C_dom"/>
</dbReference>
<sequence length="259" mass="29643">MSKRAKINQINDLLQEKGKSDLLISDEESIMMTDLVGVLRPFKVAIKMFEKEKEPTIQHVLPQFYTLKKHVAPRPGATFSSPIAKLRALLDEQLTVKYLPNIADRHKVGAFLWPMCAELPFLPEDEREQRAVMLRRGLLDEPGSPGKRRRTRRARALSDEEQYADILGENMNAEALDEVDKYLLIVRTTGKNVKFKDLLKWWKERSSDLPIHSRVVRVVLATPASSSASERNFSVAGRLITPRRNMPCSRVSRCYAIFI</sequence>
<dbReference type="PANTHER" id="PTHR46169">
    <property type="entry name" value="DNA REPLICATION-RELATED ELEMENT FACTOR, ISOFORM A"/>
    <property type="match status" value="1"/>
</dbReference>
<dbReference type="Pfam" id="PF05699">
    <property type="entry name" value="Dimer_Tnp_hAT"/>
    <property type="match status" value="1"/>
</dbReference>
<dbReference type="GO" id="GO:0005634">
    <property type="term" value="C:nucleus"/>
    <property type="evidence" value="ECO:0007669"/>
    <property type="project" value="TreeGrafter"/>
</dbReference>
<accession>A0AAE1HRT5</accession>
<feature type="domain" description="HAT C-terminal dimerisation" evidence="1">
    <location>
        <begin position="194"/>
        <end position="245"/>
    </location>
</feature>
<comment type="caution">
    <text evidence="2">The sequence shown here is derived from an EMBL/GenBank/DDBJ whole genome shotgun (WGS) entry which is preliminary data.</text>
</comment>
<proteinExistence type="predicted"/>
<evidence type="ECO:0000259" key="1">
    <source>
        <dbReference type="Pfam" id="PF05699"/>
    </source>
</evidence>
<evidence type="ECO:0000313" key="2">
    <source>
        <dbReference type="EMBL" id="KAK3926336.1"/>
    </source>
</evidence>
<reference evidence="2" key="1">
    <citation type="submission" date="2021-07" db="EMBL/GenBank/DDBJ databases">
        <authorList>
            <person name="Catto M.A."/>
            <person name="Jacobson A."/>
            <person name="Kennedy G."/>
            <person name="Labadie P."/>
            <person name="Hunt B.G."/>
            <person name="Srinivasan R."/>
        </authorList>
    </citation>
    <scope>NUCLEOTIDE SEQUENCE</scope>
    <source>
        <strain evidence="2">PL_HMW_Pooled</strain>
        <tissue evidence="2">Head</tissue>
    </source>
</reference>
<dbReference type="Proteomes" id="UP001219518">
    <property type="component" value="Unassembled WGS sequence"/>
</dbReference>
<dbReference type="AlphaFoldDB" id="A0AAE1HRT5"/>
<protein>
    <submittedName>
        <fullName evidence="2">E3 SUMO-protein ligase ZBED1</fullName>
    </submittedName>
</protein>
<dbReference type="SUPFAM" id="SSF53098">
    <property type="entry name" value="Ribonuclease H-like"/>
    <property type="match status" value="1"/>
</dbReference>